<name>A0A1P8ENH0_9GAMM</name>
<feature type="chain" id="PRO_5012862676" evidence="1">
    <location>
        <begin position="20"/>
        <end position="330"/>
    </location>
</feature>
<keyword evidence="1" id="KW-0732">Signal</keyword>
<sequence>MKKILISIIPMFACTTLLASDVLTKDHLDRPTIQKNFSLTDQNGKTLTLSQKFLVIGEDELLYIRGSSSPETLKYGEQKCRSEGKILDIDYGSHVIKKDQNYTLSCSNDVNLKNNIINKSYSSSPEEKTINGFQSSSALNQYGEKIITKTSSVIAPSGRKYSIQQKFQEISKDKLLYITNSSTPETLQYNNEVCKSVGGIDSTDKGVRLVSKDSPSILVCENVKKNDVANLNTARQSCNISASTNSNYNGRANSNNMVSGAIYYTNATGSLVKRITVNGYYNEVVDYVSNTTGNAMIFLNAWISAPNTYPIVTTGRLGCTASSQGVLIAK</sequence>
<dbReference type="Proteomes" id="UP000185674">
    <property type="component" value="Plasmid pGFJ5"/>
</dbReference>
<protein>
    <submittedName>
        <fullName evidence="2">Uncharacterized protein</fullName>
    </submittedName>
</protein>
<feature type="signal peptide" evidence="1">
    <location>
        <begin position="1"/>
        <end position="19"/>
    </location>
</feature>
<proteinExistence type="predicted"/>
<keyword evidence="2" id="KW-0614">Plasmid</keyword>
<dbReference type="KEGG" id="asol:BEN76_17215"/>
<gene>
    <name evidence="2" type="ORF">BEN76_17215</name>
</gene>
<geneLocation type="plasmid" evidence="3">
    <name>pgfj5</name>
</geneLocation>
<evidence type="ECO:0000313" key="3">
    <source>
        <dbReference type="Proteomes" id="UP000185674"/>
    </source>
</evidence>
<evidence type="ECO:0000313" key="2">
    <source>
        <dbReference type="EMBL" id="APV37791.1"/>
    </source>
</evidence>
<dbReference type="EMBL" id="CP016901">
    <property type="protein sequence ID" value="APV37791.1"/>
    <property type="molecule type" value="Genomic_DNA"/>
</dbReference>
<dbReference type="RefSeq" id="WP_076033789.1">
    <property type="nucleotide sequence ID" value="NZ_CP016901.1"/>
</dbReference>
<dbReference type="AlphaFoldDB" id="A0A1P8ENH0"/>
<organism evidence="2 3">
    <name type="scientific">Acinetobacter soli</name>
    <dbReference type="NCBI Taxonomy" id="487316"/>
    <lineage>
        <taxon>Bacteria</taxon>
        <taxon>Pseudomonadati</taxon>
        <taxon>Pseudomonadota</taxon>
        <taxon>Gammaproteobacteria</taxon>
        <taxon>Moraxellales</taxon>
        <taxon>Moraxellaceae</taxon>
        <taxon>Acinetobacter</taxon>
    </lineage>
</organism>
<reference evidence="2 3" key="1">
    <citation type="submission" date="2016-08" db="EMBL/GenBank/DDBJ databases">
        <title>Complete genome sequence of Acinetobacter baylyi strain GFJ2.</title>
        <authorList>
            <person name="Tabata M."/>
            <person name="Kuboki S."/>
            <person name="Gibu N."/>
            <person name="Kinouchi Y."/>
            <person name="Vangnai A."/>
            <person name="Kasai D."/>
            <person name="Fukuda M."/>
        </authorList>
    </citation>
    <scope>NUCLEOTIDE SEQUENCE [LARGE SCALE GENOMIC DNA]</scope>
    <source>
        <strain evidence="2 3">GFJ2</strain>
        <plasmid evidence="3">Plasmid pgfj5</plasmid>
    </source>
</reference>
<evidence type="ECO:0000256" key="1">
    <source>
        <dbReference type="SAM" id="SignalP"/>
    </source>
</evidence>
<accession>A0A1P8ENH0</accession>